<accession>A0A2V4AUR3</accession>
<keyword evidence="2" id="KW-1185">Reference proteome</keyword>
<sequence>MLLVAQVLGELLAQGPLQHGLGHLGQQAVRAEQFDPFGFGLRQQLISQRTVDQRLFRSRSSSPARRH</sequence>
<protein>
    <submittedName>
        <fullName evidence="1">Uncharacterized protein</fullName>
    </submittedName>
</protein>
<reference evidence="1 2" key="1">
    <citation type="submission" date="2016-07" db="EMBL/GenBank/DDBJ databases">
        <title>Draft genome sequence of Prauserella muralis DSM 45305, isolated from a mould-covered wall in an indoor environment.</title>
        <authorList>
            <person name="Ruckert C."/>
            <person name="Albersmeier A."/>
            <person name="Jiang C.-L."/>
            <person name="Jiang Y."/>
            <person name="Kalinowski J."/>
            <person name="Schneider O."/>
            <person name="Winkler A."/>
            <person name="Zotchev S.B."/>
        </authorList>
    </citation>
    <scope>NUCLEOTIDE SEQUENCE [LARGE SCALE GENOMIC DNA]</scope>
    <source>
        <strain evidence="1 2">DSM 45305</strain>
    </source>
</reference>
<organism evidence="1 2">
    <name type="scientific">Prauserella muralis</name>
    <dbReference type="NCBI Taxonomy" id="588067"/>
    <lineage>
        <taxon>Bacteria</taxon>
        <taxon>Bacillati</taxon>
        <taxon>Actinomycetota</taxon>
        <taxon>Actinomycetes</taxon>
        <taxon>Pseudonocardiales</taxon>
        <taxon>Pseudonocardiaceae</taxon>
        <taxon>Prauserella</taxon>
    </lineage>
</organism>
<name>A0A2V4AUR3_9PSEU</name>
<evidence type="ECO:0000313" key="1">
    <source>
        <dbReference type="EMBL" id="PXY19267.1"/>
    </source>
</evidence>
<dbReference type="Proteomes" id="UP000249915">
    <property type="component" value="Unassembled WGS sequence"/>
</dbReference>
<comment type="caution">
    <text evidence="1">The sequence shown here is derived from an EMBL/GenBank/DDBJ whole genome shotgun (WGS) entry which is preliminary data.</text>
</comment>
<proteinExistence type="predicted"/>
<gene>
    <name evidence="1" type="ORF">BAY60_31295</name>
</gene>
<dbReference type="AlphaFoldDB" id="A0A2V4AUR3"/>
<dbReference type="EMBL" id="MASW01000007">
    <property type="protein sequence ID" value="PXY19267.1"/>
    <property type="molecule type" value="Genomic_DNA"/>
</dbReference>
<evidence type="ECO:0000313" key="2">
    <source>
        <dbReference type="Proteomes" id="UP000249915"/>
    </source>
</evidence>